<dbReference type="SUPFAM" id="SSF53706">
    <property type="entry name" value="Formate dehydrogenase/DMSO reductase, domains 1-3"/>
    <property type="match status" value="1"/>
</dbReference>
<dbReference type="GO" id="GO:0043546">
    <property type="term" value="F:molybdopterin cofactor binding"/>
    <property type="evidence" value="ECO:0007669"/>
    <property type="project" value="InterPro"/>
</dbReference>
<keyword evidence="9" id="KW-0411">Iron-sulfur</keyword>
<evidence type="ECO:0000313" key="13">
    <source>
        <dbReference type="EMBL" id="RIX99254.1"/>
    </source>
</evidence>
<organism evidence="13 14">
    <name type="scientific">Aureimonas flava</name>
    <dbReference type="NCBI Taxonomy" id="2320271"/>
    <lineage>
        <taxon>Bacteria</taxon>
        <taxon>Pseudomonadati</taxon>
        <taxon>Pseudomonadota</taxon>
        <taxon>Alphaproteobacteria</taxon>
        <taxon>Hyphomicrobiales</taxon>
        <taxon>Aurantimonadaceae</taxon>
        <taxon>Aureimonas</taxon>
    </lineage>
</organism>
<evidence type="ECO:0000256" key="1">
    <source>
        <dbReference type="ARBA" id="ARBA00001942"/>
    </source>
</evidence>
<dbReference type="OrthoDB" id="5287431at2"/>
<keyword evidence="14" id="KW-1185">Reference proteome</keyword>
<evidence type="ECO:0000256" key="6">
    <source>
        <dbReference type="ARBA" id="ARBA00022723"/>
    </source>
</evidence>
<dbReference type="SUPFAM" id="SSF50692">
    <property type="entry name" value="ADC-like"/>
    <property type="match status" value="1"/>
</dbReference>
<evidence type="ECO:0000256" key="10">
    <source>
        <dbReference type="SAM" id="MobiDB-lite"/>
    </source>
</evidence>
<dbReference type="GO" id="GO:0008863">
    <property type="term" value="F:formate dehydrogenase (NAD+) activity"/>
    <property type="evidence" value="ECO:0007669"/>
    <property type="project" value="InterPro"/>
</dbReference>
<feature type="domain" description="Molybdopterin oxidoreductase" evidence="11">
    <location>
        <begin position="116"/>
        <end position="493"/>
    </location>
</feature>
<dbReference type="GO" id="GO:1990204">
    <property type="term" value="C:oxidoreductase complex"/>
    <property type="evidence" value="ECO:0007669"/>
    <property type="project" value="UniProtKB-ARBA"/>
</dbReference>
<dbReference type="AlphaFoldDB" id="A0A3A1WJQ4"/>
<comment type="caution">
    <text evidence="13">The sequence shown here is derived from an EMBL/GenBank/DDBJ whole genome shotgun (WGS) entry which is preliminary data.</text>
</comment>
<evidence type="ECO:0000256" key="3">
    <source>
        <dbReference type="ARBA" id="ARBA00010312"/>
    </source>
</evidence>
<dbReference type="InterPro" id="IPR006656">
    <property type="entry name" value="Mopterin_OxRdtase"/>
</dbReference>
<evidence type="ECO:0000259" key="12">
    <source>
        <dbReference type="Pfam" id="PF01568"/>
    </source>
</evidence>
<keyword evidence="5" id="KW-0500">Molybdenum</keyword>
<dbReference type="InterPro" id="IPR006657">
    <property type="entry name" value="MoPterin_dinucl-bd_dom"/>
</dbReference>
<dbReference type="InterPro" id="IPR050123">
    <property type="entry name" value="Prok_molybdopt-oxidoreductase"/>
</dbReference>
<dbReference type="Gene3D" id="3.40.228.10">
    <property type="entry name" value="Dimethylsulfoxide Reductase, domain 2"/>
    <property type="match status" value="1"/>
</dbReference>
<dbReference type="PANTHER" id="PTHR43105:SF4">
    <property type="entry name" value="PROTEIN YDEP"/>
    <property type="match status" value="1"/>
</dbReference>
<dbReference type="InterPro" id="IPR037951">
    <property type="entry name" value="MopB_CT_YdeP"/>
</dbReference>
<evidence type="ECO:0000256" key="8">
    <source>
        <dbReference type="ARBA" id="ARBA00023004"/>
    </source>
</evidence>
<dbReference type="PANTHER" id="PTHR43105">
    <property type="entry name" value="RESPIRATORY NITRATE REDUCTASE"/>
    <property type="match status" value="1"/>
</dbReference>
<dbReference type="InterPro" id="IPR041953">
    <property type="entry name" value="YdeP_MopB"/>
</dbReference>
<comment type="cofactor">
    <cofactor evidence="2">
        <name>[4Fe-4S] cluster</name>
        <dbReference type="ChEBI" id="CHEBI:49883"/>
    </cofactor>
</comment>
<keyword evidence="8" id="KW-0408">Iron</keyword>
<dbReference type="Gene3D" id="3.40.50.740">
    <property type="match status" value="1"/>
</dbReference>
<feature type="domain" description="Molybdopterin dinucleotide-binding" evidence="12">
    <location>
        <begin position="655"/>
        <end position="711"/>
    </location>
</feature>
<keyword evidence="7" id="KW-0560">Oxidoreductase</keyword>
<keyword evidence="6" id="KW-0479">Metal-binding</keyword>
<evidence type="ECO:0000256" key="5">
    <source>
        <dbReference type="ARBA" id="ARBA00022505"/>
    </source>
</evidence>
<evidence type="ECO:0000256" key="4">
    <source>
        <dbReference type="ARBA" id="ARBA00022485"/>
    </source>
</evidence>
<dbReference type="GO" id="GO:0045333">
    <property type="term" value="P:cellular respiration"/>
    <property type="evidence" value="ECO:0007669"/>
    <property type="project" value="UniProtKB-ARBA"/>
</dbReference>
<comment type="cofactor">
    <cofactor evidence="1">
        <name>Mo-bis(molybdopterin guanine dinucleotide)</name>
        <dbReference type="ChEBI" id="CHEBI:60539"/>
    </cofactor>
</comment>
<keyword evidence="4" id="KW-0004">4Fe-4S</keyword>
<dbReference type="Pfam" id="PF00384">
    <property type="entry name" value="Molybdopterin"/>
    <property type="match status" value="1"/>
</dbReference>
<dbReference type="GO" id="GO:0051539">
    <property type="term" value="F:4 iron, 4 sulfur cluster binding"/>
    <property type="evidence" value="ECO:0007669"/>
    <property type="project" value="UniProtKB-KW"/>
</dbReference>
<evidence type="ECO:0000256" key="2">
    <source>
        <dbReference type="ARBA" id="ARBA00001966"/>
    </source>
</evidence>
<dbReference type="Proteomes" id="UP000265750">
    <property type="component" value="Unassembled WGS sequence"/>
</dbReference>
<evidence type="ECO:0000256" key="7">
    <source>
        <dbReference type="ARBA" id="ARBA00023002"/>
    </source>
</evidence>
<comment type="similarity">
    <text evidence="3">Belongs to the prokaryotic molybdopterin-containing oxidoreductase family.</text>
</comment>
<reference evidence="14" key="1">
    <citation type="submission" date="2018-09" db="EMBL/GenBank/DDBJ databases">
        <authorList>
            <person name="Tuo L."/>
        </authorList>
    </citation>
    <scope>NUCLEOTIDE SEQUENCE [LARGE SCALE GENOMIC DNA]</scope>
    <source>
        <strain evidence="14">M2BS4Y-1</strain>
    </source>
</reference>
<evidence type="ECO:0000259" key="11">
    <source>
        <dbReference type="Pfam" id="PF00384"/>
    </source>
</evidence>
<dbReference type="GO" id="GO:0030151">
    <property type="term" value="F:molybdenum ion binding"/>
    <property type="evidence" value="ECO:0007669"/>
    <property type="project" value="InterPro"/>
</dbReference>
<name>A0A3A1WJQ4_9HYPH</name>
<dbReference type="CDD" id="cd02767">
    <property type="entry name" value="MopB_ydeP"/>
    <property type="match status" value="1"/>
</dbReference>
<dbReference type="Pfam" id="PF01568">
    <property type="entry name" value="Molydop_binding"/>
    <property type="match status" value="1"/>
</dbReference>
<feature type="region of interest" description="Disordered" evidence="10">
    <location>
        <begin position="1"/>
        <end position="20"/>
    </location>
</feature>
<dbReference type="GO" id="GO:0016020">
    <property type="term" value="C:membrane"/>
    <property type="evidence" value="ECO:0007669"/>
    <property type="project" value="TreeGrafter"/>
</dbReference>
<dbReference type="RefSeq" id="WP_119541057.1">
    <property type="nucleotide sequence ID" value="NZ_QYRN01000008.1"/>
</dbReference>
<gene>
    <name evidence="13" type="ORF">D3218_15945</name>
</gene>
<accession>A0A3A1WJQ4</accession>
<dbReference type="CDD" id="cd02787">
    <property type="entry name" value="MopB_CT_ydeP"/>
    <property type="match status" value="1"/>
</dbReference>
<sequence>MKRSEIQPEPTVAPYDEPTGGWGSVKSLAQKSLAEGLAISTIWNTLYKQNKPDGFACVSCSWAKPADANTFEFCENGAKATIWEQTKRRTSRDFFARHKVSELLDWPDHDLEKNGRLTSPMRYDASLDQYVPVSWDSAFAEIGRELQALDPKSVIFYASGRASLETSYMYQLLARVYGSQNLPDSSNMCHESTSVGLPLSIGSPVGTVVYEDFEHCDMMLFFGHNTGTNAPRLLHPLQEARKRGVPVFTFNPVEERGQMRFKNPQSPAEMLSPGAGTKMSSEYFQLRCGGDIAAMTGIAKTVFQLDDEAVAAGAARVLDTAFIAEHCHGFEAFERFVRDASWESIERRSGLARAELEEVGRTYARSDAVMAHYGMGLTQHRNGVDNVRMLTNLLLMRGNIGKRGAGISPIRGHSNVQGQRTVGITEKPELAPLDKFREFYGFEPPREKGMATVEACQGILDGSVKAFIGLGGNFSRAVPETEAIETAWRNLRLHVQISTKLNRNHLLPGAVTFILPCLGRIERDRQASGDQTVSIEDSTACIHGSKGWRPPASPELLSEPRIVAEIAKATVPGRSTIPWDEWVGDYAKVRDEIERAYPQYFADFNKRFLQPGGFHRDLPACRREWKTENGKANFHVPEDGFDTDPDIDTRGPDVFTLMTLRSNDQFNTTVYGYDDRLRGISGSRMVLLMNGEDMARLQLRDQDLVDVETHADDGVDRRVKGLRVHAYKLPKGDVGGYYPELNRLIPLWHHAKDSHVPAAKSVPIRVRRATDPATAQAAATPAE</sequence>
<dbReference type="InterPro" id="IPR009010">
    <property type="entry name" value="Asp_de-COase-like_dom_sf"/>
</dbReference>
<dbReference type="EMBL" id="QYRN01000008">
    <property type="protein sequence ID" value="RIX99254.1"/>
    <property type="molecule type" value="Genomic_DNA"/>
</dbReference>
<protein>
    <submittedName>
        <fullName evidence="13">Formate dehydrogenase</fullName>
    </submittedName>
</protein>
<dbReference type="InterPro" id="IPR010046">
    <property type="entry name" value="Mopterin_OxRdtse_a_bac"/>
</dbReference>
<dbReference type="PIRSF" id="PIRSF000144">
    <property type="entry name" value="CbbBc"/>
    <property type="match status" value="1"/>
</dbReference>
<proteinExistence type="inferred from homology"/>
<evidence type="ECO:0000313" key="14">
    <source>
        <dbReference type="Proteomes" id="UP000265750"/>
    </source>
</evidence>
<evidence type="ECO:0000256" key="9">
    <source>
        <dbReference type="ARBA" id="ARBA00023014"/>
    </source>
</evidence>
<dbReference type="NCBIfam" id="TIGR01701">
    <property type="entry name" value="Fdhalpha-like"/>
    <property type="match status" value="1"/>
</dbReference>